<evidence type="ECO:0008006" key="3">
    <source>
        <dbReference type="Google" id="ProtNLM"/>
    </source>
</evidence>
<gene>
    <name evidence="1" type="ORF">HLB44_24720</name>
</gene>
<dbReference type="RefSeq" id="WP_173128783.1">
    <property type="nucleotide sequence ID" value="NZ_JABRWJ010000008.1"/>
</dbReference>
<protein>
    <recommendedName>
        <fullName evidence="3">Phosphohydrolase</fullName>
    </recommendedName>
</protein>
<comment type="caution">
    <text evidence="1">The sequence shown here is derived from an EMBL/GenBank/DDBJ whole genome shotgun (WGS) entry which is preliminary data.</text>
</comment>
<organism evidence="1 2">
    <name type="scientific">Pseudaquabacterium terrae</name>
    <dbReference type="NCBI Taxonomy" id="2732868"/>
    <lineage>
        <taxon>Bacteria</taxon>
        <taxon>Pseudomonadati</taxon>
        <taxon>Pseudomonadota</taxon>
        <taxon>Betaproteobacteria</taxon>
        <taxon>Burkholderiales</taxon>
        <taxon>Sphaerotilaceae</taxon>
        <taxon>Pseudaquabacterium</taxon>
    </lineage>
</organism>
<keyword evidence="2" id="KW-1185">Reference proteome</keyword>
<evidence type="ECO:0000313" key="2">
    <source>
        <dbReference type="Proteomes" id="UP000737171"/>
    </source>
</evidence>
<reference evidence="1 2" key="1">
    <citation type="submission" date="2020-05" db="EMBL/GenBank/DDBJ databases">
        <title>Aquincola sp. isolate from soil.</title>
        <authorList>
            <person name="Han J."/>
            <person name="Kim D.-U."/>
        </authorList>
    </citation>
    <scope>NUCLEOTIDE SEQUENCE [LARGE SCALE GENOMIC DNA]</scope>
    <source>
        <strain evidence="1 2">S2</strain>
    </source>
</reference>
<name>A0ABX2ENJ5_9BURK</name>
<proteinExistence type="predicted"/>
<accession>A0ABX2ENJ5</accession>
<dbReference type="EMBL" id="JABRWJ010000008">
    <property type="protein sequence ID" value="NRF70216.1"/>
    <property type="molecule type" value="Genomic_DNA"/>
</dbReference>
<dbReference type="Gene3D" id="1.10.3210.10">
    <property type="entry name" value="Hypothetical protein af1432"/>
    <property type="match status" value="1"/>
</dbReference>
<evidence type="ECO:0000313" key="1">
    <source>
        <dbReference type="EMBL" id="NRF70216.1"/>
    </source>
</evidence>
<sequence length="403" mass="44092">MNLVPFSKQYLRLNEALPFGLRDAGGRLLLAAGSRVDNAERLDELRNAELYAEEGESSDWRRRLGGAMDAMLLRNAPLGRIAEARPDPNREEAAGVRGFTLRFGEQWDELSLALDALLREPTAERGWLPRLLALGERVRTLGARRFDDSLYHLIYTAGHSTESYSSHHALLCMLVAHEAARMLRWEPALIASLEHAALTMNISVRRLQDMLAAHAPTITPAMRAELDAHPQKSAEMLGAAGVTDLAWLEIVQQHHDDSQGHVPLELLTPAQQAARLLRRVDIFTAKLSRRATRVPSTPVQAAREACLGTGGVPDEIGGALLKSVGLYPPGSFVELASGETGIVIGRGRRANLPLVATLVAPSGAPMGTPALRDTLDRRYAVKRAISVDAVKVIPPHDRLMMMR</sequence>
<dbReference type="Proteomes" id="UP000737171">
    <property type="component" value="Unassembled WGS sequence"/>
</dbReference>